<comment type="caution">
    <text evidence="1">The sequence shown here is derived from an EMBL/GenBank/DDBJ whole genome shotgun (WGS) entry which is preliminary data.</text>
</comment>
<organism evidence="1 2">
    <name type="scientific">Microbispora siamensis</name>
    <dbReference type="NCBI Taxonomy" id="564413"/>
    <lineage>
        <taxon>Bacteria</taxon>
        <taxon>Bacillati</taxon>
        <taxon>Actinomycetota</taxon>
        <taxon>Actinomycetes</taxon>
        <taxon>Streptosporangiales</taxon>
        <taxon>Streptosporangiaceae</taxon>
        <taxon>Microbispora</taxon>
    </lineage>
</organism>
<dbReference type="Proteomes" id="UP000660454">
    <property type="component" value="Unassembled WGS sequence"/>
</dbReference>
<evidence type="ECO:0008006" key="3">
    <source>
        <dbReference type="Google" id="ProtNLM"/>
    </source>
</evidence>
<accession>A0ABQ4GZM1</accession>
<protein>
    <recommendedName>
        <fullName evidence="3">DUF2855 family protein</fullName>
    </recommendedName>
</protein>
<proteinExistence type="predicted"/>
<keyword evidence="2" id="KW-1185">Reference proteome</keyword>
<dbReference type="InterPro" id="IPR021276">
    <property type="entry name" value="DUF2855"/>
</dbReference>
<reference evidence="1 2" key="1">
    <citation type="submission" date="2021-01" db="EMBL/GenBank/DDBJ databases">
        <title>Whole genome shotgun sequence of Microbispora siamensis NBRC 104113.</title>
        <authorList>
            <person name="Komaki H."/>
            <person name="Tamura T."/>
        </authorList>
    </citation>
    <scope>NUCLEOTIDE SEQUENCE [LARGE SCALE GENOMIC DNA]</scope>
    <source>
        <strain evidence="1 2">NBRC 104113</strain>
    </source>
</reference>
<name>A0ABQ4GZM1_9ACTN</name>
<evidence type="ECO:0000313" key="1">
    <source>
        <dbReference type="EMBL" id="GIH66859.1"/>
    </source>
</evidence>
<gene>
    <name evidence="1" type="ORF">Msi02_76760</name>
</gene>
<dbReference type="Pfam" id="PF11017">
    <property type="entry name" value="DUF2855"/>
    <property type="match status" value="1"/>
</dbReference>
<dbReference type="RefSeq" id="WP_204052632.1">
    <property type="nucleotide sequence ID" value="NZ_BOOF01000061.1"/>
</dbReference>
<dbReference type="InterPro" id="IPR011032">
    <property type="entry name" value="GroES-like_sf"/>
</dbReference>
<sequence length="360" mass="38842">MSGSAGWDLLFRRDDLTVSEVREATPAPLGEGEVRLAVESFGLTTNNATYARFGDDAVIAFWQAFPGPEGYGRVPVWGFARVEESRHPEIAVGDRYFGYMPMSTHHVVAAQPTARGFVDTTPQRGFLHPWYLTFERVAEPGPLDDRWAVLHPVYPASFNLADLLQRQAAEGAQSVLITSASSKVAIGLAEELAFRQVGLSAVGVTSARNVGFVEGLGLYDKVVSYDAISSLSPTPPAVFVDLTGDPVRRTTVCERFAGELRHTALVGFTHSNASVLPPPGLAGPEPEVFFTPAIEMQTAAEEGEDAYYARYAASERRFVESTTTWLDVRRQRGPEAAAAALGALLAGEQPPGTSTIISPR</sequence>
<dbReference type="SUPFAM" id="SSF50129">
    <property type="entry name" value="GroES-like"/>
    <property type="match status" value="1"/>
</dbReference>
<dbReference type="EMBL" id="BOOF01000061">
    <property type="protein sequence ID" value="GIH66859.1"/>
    <property type="molecule type" value="Genomic_DNA"/>
</dbReference>
<dbReference type="Gene3D" id="3.90.180.10">
    <property type="entry name" value="Medium-chain alcohol dehydrogenases, catalytic domain"/>
    <property type="match status" value="1"/>
</dbReference>
<dbReference type="Gene3D" id="3.40.50.720">
    <property type="entry name" value="NAD(P)-binding Rossmann-like Domain"/>
    <property type="match status" value="1"/>
</dbReference>
<evidence type="ECO:0000313" key="2">
    <source>
        <dbReference type="Proteomes" id="UP000660454"/>
    </source>
</evidence>